<keyword evidence="5" id="KW-0472">Membrane</keyword>
<dbReference type="GO" id="GO:0006621">
    <property type="term" value="P:protein retention in ER lumen"/>
    <property type="evidence" value="ECO:0007669"/>
    <property type="project" value="TreeGrafter"/>
</dbReference>
<dbReference type="GO" id="GO:0006890">
    <property type="term" value="P:retrograde vesicle-mediated transport, Golgi to endoplasmic reticulum"/>
    <property type="evidence" value="ECO:0007669"/>
    <property type="project" value="TreeGrafter"/>
</dbReference>
<keyword evidence="7" id="KW-1185">Reference proteome</keyword>
<reference evidence="6" key="1">
    <citation type="submission" date="2023-05" db="EMBL/GenBank/DDBJ databases">
        <title>Nepenthes gracilis genome sequencing.</title>
        <authorList>
            <person name="Fukushima K."/>
        </authorList>
    </citation>
    <scope>NUCLEOTIDE SEQUENCE</scope>
    <source>
        <strain evidence="6">SING2019-196</strain>
    </source>
</reference>
<comment type="subcellular location">
    <subcellularLocation>
        <location evidence="1">Membrane</location>
        <topology evidence="1">Multi-pass membrane protein</topology>
    </subcellularLocation>
</comment>
<evidence type="ECO:0000256" key="1">
    <source>
        <dbReference type="ARBA" id="ARBA00004141"/>
    </source>
</evidence>
<organism evidence="6 7">
    <name type="scientific">Nepenthes gracilis</name>
    <name type="common">Slender pitcher plant</name>
    <dbReference type="NCBI Taxonomy" id="150966"/>
    <lineage>
        <taxon>Eukaryota</taxon>
        <taxon>Viridiplantae</taxon>
        <taxon>Streptophyta</taxon>
        <taxon>Embryophyta</taxon>
        <taxon>Tracheophyta</taxon>
        <taxon>Spermatophyta</taxon>
        <taxon>Magnoliopsida</taxon>
        <taxon>eudicotyledons</taxon>
        <taxon>Gunneridae</taxon>
        <taxon>Pentapetalae</taxon>
        <taxon>Caryophyllales</taxon>
        <taxon>Nepenthaceae</taxon>
        <taxon>Nepenthes</taxon>
    </lineage>
</organism>
<evidence type="ECO:0000256" key="3">
    <source>
        <dbReference type="ARBA" id="ARBA00022692"/>
    </source>
</evidence>
<comment type="similarity">
    <text evidence="2">Belongs to the RER1 family.</text>
</comment>
<keyword evidence="4" id="KW-1133">Transmembrane helix</keyword>
<dbReference type="Proteomes" id="UP001279734">
    <property type="component" value="Unassembled WGS sequence"/>
</dbReference>
<comment type="caution">
    <text evidence="6">The sequence shown here is derived from an EMBL/GenBank/DDBJ whole genome shotgun (WGS) entry which is preliminary data.</text>
</comment>
<dbReference type="Pfam" id="PF03248">
    <property type="entry name" value="Rer1"/>
    <property type="match status" value="1"/>
</dbReference>
<sequence>MDWKRISCLDLLPPLVDPELEVPDGPMLPTKGSDEFKPFFRRLPEFELCGCRHNFVCCCCHCPWSTGGPGNCRFLTIPRRTIVTSSRMIRVYETTCSIHCNSVVEAVAAAVWQHSLLCQGAATFLAKFYSSPLLMREGTEQKEALFTLIYLPQVLYGQREQSQDDELGTSIQLVFLFYTTKILYRRDCKLLSAS</sequence>
<evidence type="ECO:0000256" key="2">
    <source>
        <dbReference type="ARBA" id="ARBA00006070"/>
    </source>
</evidence>
<dbReference type="GO" id="GO:0000139">
    <property type="term" value="C:Golgi membrane"/>
    <property type="evidence" value="ECO:0007669"/>
    <property type="project" value="TreeGrafter"/>
</dbReference>
<proteinExistence type="inferred from homology"/>
<dbReference type="PANTHER" id="PTHR10743:SF17">
    <property type="entry name" value="PROTEIN RER1A"/>
    <property type="match status" value="1"/>
</dbReference>
<evidence type="ECO:0000256" key="4">
    <source>
        <dbReference type="ARBA" id="ARBA00022989"/>
    </source>
</evidence>
<protein>
    <submittedName>
        <fullName evidence="6">Uncharacterized protein</fullName>
    </submittedName>
</protein>
<evidence type="ECO:0000313" key="7">
    <source>
        <dbReference type="Proteomes" id="UP001279734"/>
    </source>
</evidence>
<name>A0AAD3XVM3_NEPGR</name>
<keyword evidence="3" id="KW-0812">Transmembrane</keyword>
<dbReference type="EMBL" id="BSYO01000018">
    <property type="protein sequence ID" value="GMH18179.1"/>
    <property type="molecule type" value="Genomic_DNA"/>
</dbReference>
<evidence type="ECO:0000313" key="6">
    <source>
        <dbReference type="EMBL" id="GMH18179.1"/>
    </source>
</evidence>
<dbReference type="AlphaFoldDB" id="A0AAD3XVM3"/>
<dbReference type="InterPro" id="IPR004932">
    <property type="entry name" value="Rer1"/>
</dbReference>
<dbReference type="PANTHER" id="PTHR10743">
    <property type="entry name" value="PROTEIN RER1"/>
    <property type="match status" value="1"/>
</dbReference>
<evidence type="ECO:0000256" key="5">
    <source>
        <dbReference type="ARBA" id="ARBA00023136"/>
    </source>
</evidence>
<gene>
    <name evidence="6" type="ORF">Nepgr_020020</name>
</gene>
<dbReference type="GO" id="GO:0005783">
    <property type="term" value="C:endoplasmic reticulum"/>
    <property type="evidence" value="ECO:0007669"/>
    <property type="project" value="GOC"/>
</dbReference>
<accession>A0AAD3XVM3</accession>